<dbReference type="Proteomes" id="UP000292957">
    <property type="component" value="Unassembled WGS sequence"/>
</dbReference>
<feature type="region of interest" description="Disordered" evidence="5">
    <location>
        <begin position="328"/>
        <end position="387"/>
    </location>
</feature>
<evidence type="ECO:0000256" key="2">
    <source>
        <dbReference type="ARBA" id="ARBA00022692"/>
    </source>
</evidence>
<evidence type="ECO:0000313" key="8">
    <source>
        <dbReference type="EMBL" id="TBU22868.1"/>
    </source>
</evidence>
<dbReference type="PANTHER" id="PTHR15549">
    <property type="entry name" value="PAIRED IMMUNOGLOBULIN-LIKE TYPE 2 RECEPTOR"/>
    <property type="match status" value="1"/>
</dbReference>
<dbReference type="OrthoDB" id="2757214at2759"/>
<sequence>MVRLSGPAALFMIMLLAKFSRAGSTTCASRQLDWYTDVVGENPCVTYERLRQICNVDYQVPSMPGKPPGDHCDDQVSECCCNTIAFYLSMLCLNCQQDTTNGYAVGIDAPIGTYQKYLNGCPNQRTLTGLPADIQAAVCNQGIRLDDFLYGGWDDGSWFYVYTKENAGTQHAAHNNNTFTHCQSQVSSLEPSATATLASSTAGSAQSAASSTQSTASSTAAPAKAASTNTSPSGGTIAGIVIAILAVLGFGALALWLLRHRRRNETRSSRPYRWSAAQPQMAAAPTEYHGYASKRPASNTPNILLDQYSPEPSRLVFSPDAMVRHPTPAPFNVIPGRSRPDAYESYGQGHSRAESHDDSRVQDPIDDTPDPAMPLQPLRLEPKEGMH</sequence>
<keyword evidence="7" id="KW-0732">Signal</keyword>
<protein>
    <recommendedName>
        <fullName evidence="9">Mid2 domain-containing protein</fullName>
    </recommendedName>
</protein>
<feature type="chain" id="PRO_5020436813" description="Mid2 domain-containing protein" evidence="7">
    <location>
        <begin position="23"/>
        <end position="387"/>
    </location>
</feature>
<reference evidence="8" key="1">
    <citation type="submission" date="2019-01" db="EMBL/GenBank/DDBJ databases">
        <title>Draft genome sequences of three monokaryotic isolates of the white-rot basidiomycete fungus Dichomitus squalens.</title>
        <authorList>
            <consortium name="DOE Joint Genome Institute"/>
            <person name="Lopez S.C."/>
            <person name="Andreopoulos B."/>
            <person name="Pangilinan J."/>
            <person name="Lipzen A."/>
            <person name="Riley R."/>
            <person name="Ahrendt S."/>
            <person name="Ng V."/>
            <person name="Barry K."/>
            <person name="Daum C."/>
            <person name="Grigoriev I.V."/>
            <person name="Hilden K.S."/>
            <person name="Makela M.R."/>
            <person name="de Vries R.P."/>
        </authorList>
    </citation>
    <scope>NUCLEOTIDE SEQUENCE [LARGE SCALE GENOMIC DNA]</scope>
    <source>
        <strain evidence="8">OM18370.1</strain>
    </source>
</reference>
<proteinExistence type="predicted"/>
<dbReference type="AlphaFoldDB" id="A0A4Q9M9L9"/>
<accession>A0A4Q9M9L9</accession>
<evidence type="ECO:0000256" key="1">
    <source>
        <dbReference type="ARBA" id="ARBA00004167"/>
    </source>
</evidence>
<name>A0A4Q9M9L9_9APHY</name>
<keyword evidence="3 6" id="KW-1133">Transmembrane helix</keyword>
<keyword evidence="2 6" id="KW-0812">Transmembrane</keyword>
<dbReference type="InterPro" id="IPR051694">
    <property type="entry name" value="Immunoregulatory_rcpt-like"/>
</dbReference>
<feature type="compositionally biased region" description="Basic and acidic residues" evidence="5">
    <location>
        <begin position="351"/>
        <end position="363"/>
    </location>
</feature>
<evidence type="ECO:0000256" key="7">
    <source>
        <dbReference type="SAM" id="SignalP"/>
    </source>
</evidence>
<evidence type="ECO:0000256" key="4">
    <source>
        <dbReference type="ARBA" id="ARBA00023136"/>
    </source>
</evidence>
<feature type="signal peptide" evidence="7">
    <location>
        <begin position="1"/>
        <end position="22"/>
    </location>
</feature>
<dbReference type="PANTHER" id="PTHR15549:SF30">
    <property type="entry name" value="MID2 DOMAIN-CONTAINING PROTEIN"/>
    <property type="match status" value="1"/>
</dbReference>
<evidence type="ECO:0008006" key="9">
    <source>
        <dbReference type="Google" id="ProtNLM"/>
    </source>
</evidence>
<dbReference type="GO" id="GO:0071944">
    <property type="term" value="C:cell periphery"/>
    <property type="evidence" value="ECO:0007669"/>
    <property type="project" value="UniProtKB-ARBA"/>
</dbReference>
<comment type="subcellular location">
    <subcellularLocation>
        <location evidence="1">Membrane</location>
        <topology evidence="1">Single-pass membrane protein</topology>
    </subcellularLocation>
</comment>
<evidence type="ECO:0000256" key="3">
    <source>
        <dbReference type="ARBA" id="ARBA00022989"/>
    </source>
</evidence>
<evidence type="ECO:0000256" key="5">
    <source>
        <dbReference type="SAM" id="MobiDB-lite"/>
    </source>
</evidence>
<keyword evidence="4 6" id="KW-0472">Membrane</keyword>
<gene>
    <name evidence="8" type="ORF">BD311DRAFT_769598</name>
</gene>
<dbReference type="GO" id="GO:0016020">
    <property type="term" value="C:membrane"/>
    <property type="evidence" value="ECO:0007669"/>
    <property type="project" value="UniProtKB-SubCell"/>
</dbReference>
<evidence type="ECO:0000256" key="6">
    <source>
        <dbReference type="SAM" id="Phobius"/>
    </source>
</evidence>
<dbReference type="EMBL" id="ML143523">
    <property type="protein sequence ID" value="TBU22868.1"/>
    <property type="molecule type" value="Genomic_DNA"/>
</dbReference>
<dbReference type="CDD" id="cd12087">
    <property type="entry name" value="TM_EGFR-like"/>
    <property type="match status" value="1"/>
</dbReference>
<organism evidence="8">
    <name type="scientific">Dichomitus squalens</name>
    <dbReference type="NCBI Taxonomy" id="114155"/>
    <lineage>
        <taxon>Eukaryota</taxon>
        <taxon>Fungi</taxon>
        <taxon>Dikarya</taxon>
        <taxon>Basidiomycota</taxon>
        <taxon>Agaricomycotina</taxon>
        <taxon>Agaricomycetes</taxon>
        <taxon>Polyporales</taxon>
        <taxon>Polyporaceae</taxon>
        <taxon>Dichomitus</taxon>
    </lineage>
</organism>
<feature type="transmembrane region" description="Helical" evidence="6">
    <location>
        <begin position="237"/>
        <end position="258"/>
    </location>
</feature>